<dbReference type="PANTHER" id="PTHR22648:SF0">
    <property type="entry name" value="TRANSCRIPTION TERMINATION_ANTITERMINATION PROTEIN NUSA"/>
    <property type="match status" value="1"/>
</dbReference>
<dbReference type="SUPFAM" id="SSF54814">
    <property type="entry name" value="Prokaryotic type KH domain (KH-domain type II)"/>
    <property type="match status" value="2"/>
</dbReference>
<dbReference type="EMBL" id="LNQE01001107">
    <property type="protein sequence ID" value="KUG21053.1"/>
    <property type="molecule type" value="Genomic_DNA"/>
</dbReference>
<dbReference type="HAMAP" id="MF_00945_A">
    <property type="entry name" value="NusA_A"/>
    <property type="match status" value="1"/>
</dbReference>
<evidence type="ECO:0000256" key="4">
    <source>
        <dbReference type="ARBA" id="ARBA00023015"/>
    </source>
</evidence>
<dbReference type="GO" id="GO:0006353">
    <property type="term" value="P:DNA-templated transcription termination"/>
    <property type="evidence" value="ECO:0007669"/>
    <property type="project" value="UniProtKB-KW"/>
</dbReference>
<dbReference type="AlphaFoldDB" id="A0A0W8FJG0"/>
<protein>
    <submittedName>
        <fullName evidence="7">Nusa protein</fullName>
    </submittedName>
</protein>
<dbReference type="InterPro" id="IPR015946">
    <property type="entry name" value="KH_dom-like_a/b"/>
</dbReference>
<evidence type="ECO:0000259" key="6">
    <source>
        <dbReference type="Pfam" id="PF07650"/>
    </source>
</evidence>
<keyword evidence="4" id="KW-0805">Transcription regulation</keyword>
<comment type="caution">
    <text evidence="7">The sequence shown here is derived from an EMBL/GenBank/DDBJ whole genome shotgun (WGS) entry which is preliminary data.</text>
</comment>
<dbReference type="GO" id="GO:0003723">
    <property type="term" value="F:RNA binding"/>
    <property type="evidence" value="ECO:0007669"/>
    <property type="project" value="UniProtKB-KW"/>
</dbReference>
<feature type="domain" description="KH type-2" evidence="6">
    <location>
        <begin position="50"/>
        <end position="106"/>
    </location>
</feature>
<dbReference type="InterPro" id="IPR004044">
    <property type="entry name" value="KH_dom_type_2"/>
</dbReference>
<keyword evidence="3" id="KW-0694">RNA-binding</keyword>
<keyword evidence="1" id="KW-0806">Transcription termination</keyword>
<evidence type="ECO:0000256" key="5">
    <source>
        <dbReference type="ARBA" id="ARBA00023163"/>
    </source>
</evidence>
<accession>A0A0W8FJG0</accession>
<name>A0A0W8FJG0_9ZZZZ</name>
<evidence type="ECO:0000313" key="7">
    <source>
        <dbReference type="EMBL" id="KUG21053.1"/>
    </source>
</evidence>
<gene>
    <name evidence="7" type="ORF">ASZ90_009202</name>
</gene>
<dbReference type="GO" id="GO:0005829">
    <property type="term" value="C:cytosol"/>
    <property type="evidence" value="ECO:0007669"/>
    <property type="project" value="TreeGrafter"/>
</dbReference>
<reference evidence="7" key="1">
    <citation type="journal article" date="2015" name="Proc. Natl. Acad. Sci. U.S.A.">
        <title>Networks of energetic and metabolic interactions define dynamics in microbial communities.</title>
        <authorList>
            <person name="Embree M."/>
            <person name="Liu J.K."/>
            <person name="Al-Bassam M.M."/>
            <person name="Zengler K."/>
        </authorList>
    </citation>
    <scope>NUCLEOTIDE SEQUENCE</scope>
</reference>
<dbReference type="Gene3D" id="3.30.300.20">
    <property type="match status" value="2"/>
</dbReference>
<dbReference type="GO" id="GO:0031564">
    <property type="term" value="P:transcription antitermination"/>
    <property type="evidence" value="ECO:0007669"/>
    <property type="project" value="InterPro"/>
</dbReference>
<keyword evidence="5" id="KW-0804">Transcription</keyword>
<organism evidence="7">
    <name type="scientific">hydrocarbon metagenome</name>
    <dbReference type="NCBI Taxonomy" id="938273"/>
    <lineage>
        <taxon>unclassified sequences</taxon>
        <taxon>metagenomes</taxon>
        <taxon>ecological metagenomes</taxon>
    </lineage>
</organism>
<evidence type="ECO:0000256" key="3">
    <source>
        <dbReference type="ARBA" id="ARBA00022884"/>
    </source>
</evidence>
<keyword evidence="2" id="KW-0963">Cytoplasm</keyword>
<dbReference type="NCBIfam" id="TIGR01952">
    <property type="entry name" value="nusA_arch"/>
    <property type="match status" value="1"/>
</dbReference>
<proteinExistence type="inferred from homology"/>
<dbReference type="InterPro" id="IPR010212">
    <property type="entry name" value="NusA_arc"/>
</dbReference>
<sequence>MIDELMANERNVTEVKGGVSSGQKEGDFTPALPMNRTLCFKERRYIEELRILTRATALDCIIDDRFDRIIYVIRQGDMGLAIGKKGNNTRKMQKVLGKRIEMVEYSSDPEQFIRNIFRPAEIVAVQRAENNRINVYVGKRSDLGIAIGKGGCTIEKARLLSNRLFGLDLGDVLVAGEKDA</sequence>
<evidence type="ECO:0000256" key="1">
    <source>
        <dbReference type="ARBA" id="ARBA00022472"/>
    </source>
</evidence>
<dbReference type="InterPro" id="IPR030842">
    <property type="entry name" value="TF_NusA_bacterial"/>
</dbReference>
<evidence type="ECO:0000256" key="2">
    <source>
        <dbReference type="ARBA" id="ARBA00022490"/>
    </source>
</evidence>
<dbReference type="InterPro" id="IPR009019">
    <property type="entry name" value="KH_sf_prok-type"/>
</dbReference>
<dbReference type="Pfam" id="PF07650">
    <property type="entry name" value="KH_2"/>
    <property type="match status" value="1"/>
</dbReference>
<dbReference type="PANTHER" id="PTHR22648">
    <property type="entry name" value="TRANSCRIPTION TERMINATION FACTOR NUSA"/>
    <property type="match status" value="1"/>
</dbReference>